<dbReference type="Proteomes" id="UP000248889">
    <property type="component" value="Unassembled WGS sequence"/>
</dbReference>
<gene>
    <name evidence="1" type="ORF">DN069_27605</name>
</gene>
<proteinExistence type="predicted"/>
<dbReference type="RefSeq" id="WP_111505432.1">
    <property type="nucleotide sequence ID" value="NZ_QKYN01000114.1"/>
</dbReference>
<keyword evidence="2" id="KW-1185">Reference proteome</keyword>
<dbReference type="OrthoDB" id="3335096at2"/>
<organism evidence="1 2">
    <name type="scientific">Streptacidiphilus pinicola</name>
    <dbReference type="NCBI Taxonomy" id="2219663"/>
    <lineage>
        <taxon>Bacteria</taxon>
        <taxon>Bacillati</taxon>
        <taxon>Actinomycetota</taxon>
        <taxon>Actinomycetes</taxon>
        <taxon>Kitasatosporales</taxon>
        <taxon>Streptomycetaceae</taxon>
        <taxon>Streptacidiphilus</taxon>
    </lineage>
</organism>
<reference evidence="1 2" key="1">
    <citation type="submission" date="2018-06" db="EMBL/GenBank/DDBJ databases">
        <title>Streptacidiphilus pinicola sp. nov., isolated from pine grove soil.</title>
        <authorList>
            <person name="Roh S.G."/>
            <person name="Park S."/>
            <person name="Kim M.-K."/>
            <person name="Yun B.-R."/>
            <person name="Park J."/>
            <person name="Kim M.J."/>
            <person name="Kim Y.S."/>
            <person name="Kim S.B."/>
        </authorList>
    </citation>
    <scope>NUCLEOTIDE SEQUENCE [LARGE SCALE GENOMIC DNA]</scope>
    <source>
        <strain evidence="1 2">MMS16-CNU450</strain>
    </source>
</reference>
<comment type="caution">
    <text evidence="1">The sequence shown here is derived from an EMBL/GenBank/DDBJ whole genome shotgun (WGS) entry which is preliminary data.</text>
</comment>
<accession>A0A2X0IXA6</accession>
<dbReference type="AlphaFoldDB" id="A0A2X0IXA6"/>
<dbReference type="EMBL" id="QKYN01000114">
    <property type="protein sequence ID" value="RAG82436.1"/>
    <property type="molecule type" value="Genomic_DNA"/>
</dbReference>
<evidence type="ECO:0000313" key="1">
    <source>
        <dbReference type="EMBL" id="RAG82436.1"/>
    </source>
</evidence>
<evidence type="ECO:0000313" key="2">
    <source>
        <dbReference type="Proteomes" id="UP000248889"/>
    </source>
</evidence>
<name>A0A2X0IXA6_9ACTN</name>
<protein>
    <submittedName>
        <fullName evidence="1">Uncharacterized protein</fullName>
    </submittedName>
</protein>
<sequence length="472" mass="52546">MSAETDRVLAELARPARIHVHSTGQLVQDTDRAAAGMDRERARRAKSKEEVFRKPQVEPLQEPDGRDLEITAWQALGTLARATTLARHGLGRGLAEHWQSLKYCRALAAPEDRGPLSVTSEGQSPERSYRGMQARELGRAFGLAVAERTVRHRHPDRIVAVIDAEAVLLAGFARSDRQPTLGNRPRPDYFIEAWRPEEPSVIYAVTVNGNHQVATSKTGKAQRTSFRQLAKASERAEHLHLGSWNTTPCLMMATELLAPGGITVHALQAPGSARLRSEHLDVPDDVDIDRRLKRNLKYVDTVQVPCTDGDPREHFHDAFFVPVKELAWFGQVLASTDAASQLAWAGAGREIARYLTSPQGRRHYQERTFAGAASVRDAHHTFGDDEFVGTDQVFRLAGQRVEAFSGIAKDLYELLEHGKVEEYRRHAYDHSGSWPTATSTPGWGPASFRDDGTVMALRILPKGDENTEREQR</sequence>